<protein>
    <submittedName>
        <fullName evidence="2">Uncharacterized protein</fullName>
    </submittedName>
</protein>
<proteinExistence type="predicted"/>
<feature type="transmembrane region" description="Helical" evidence="1">
    <location>
        <begin position="71"/>
        <end position="90"/>
    </location>
</feature>
<evidence type="ECO:0000256" key="1">
    <source>
        <dbReference type="SAM" id="Phobius"/>
    </source>
</evidence>
<keyword evidence="1" id="KW-0812">Transmembrane</keyword>
<keyword evidence="1" id="KW-0472">Membrane</keyword>
<dbReference type="Proteomes" id="UP000252118">
    <property type="component" value="Unassembled WGS sequence"/>
</dbReference>
<dbReference type="OrthoDB" id="9960064at2"/>
<reference evidence="2 3" key="1">
    <citation type="submission" date="2018-06" db="EMBL/GenBank/DDBJ databases">
        <title>Freshwater and sediment microbial communities from various areas in North America, analyzing microbe dynamics in response to fracking.</title>
        <authorList>
            <person name="Lamendella R."/>
        </authorList>
    </citation>
    <scope>NUCLEOTIDE SEQUENCE [LARGE SCALE GENOMIC DNA]</scope>
    <source>
        <strain evidence="2 3">97B</strain>
    </source>
</reference>
<keyword evidence="1" id="KW-1133">Transmembrane helix</keyword>
<gene>
    <name evidence="2" type="ORF">DET59_12542</name>
</gene>
<organism evidence="2 3">
    <name type="scientific">Rossellomorea aquimaris</name>
    <dbReference type="NCBI Taxonomy" id="189382"/>
    <lineage>
        <taxon>Bacteria</taxon>
        <taxon>Bacillati</taxon>
        <taxon>Bacillota</taxon>
        <taxon>Bacilli</taxon>
        <taxon>Bacillales</taxon>
        <taxon>Bacillaceae</taxon>
        <taxon>Rossellomorea</taxon>
    </lineage>
</organism>
<feature type="transmembrane region" description="Helical" evidence="1">
    <location>
        <begin position="43"/>
        <end position="65"/>
    </location>
</feature>
<dbReference type="EMBL" id="QNRJ01000025">
    <property type="protein sequence ID" value="RBP00225.1"/>
    <property type="molecule type" value="Genomic_DNA"/>
</dbReference>
<dbReference type="AlphaFoldDB" id="A0A366EFJ8"/>
<name>A0A366EFJ8_9BACI</name>
<evidence type="ECO:0000313" key="2">
    <source>
        <dbReference type="EMBL" id="RBP00225.1"/>
    </source>
</evidence>
<evidence type="ECO:0000313" key="3">
    <source>
        <dbReference type="Proteomes" id="UP000252118"/>
    </source>
</evidence>
<comment type="caution">
    <text evidence="2">The sequence shown here is derived from an EMBL/GenBank/DDBJ whole genome shotgun (WGS) entry which is preliminary data.</text>
</comment>
<sequence length="102" mass="11168">MKRASGLTCSECGRIPLDIKEDGIRPLLTPAHKREVIKIGKRIFWALNCVIAGLLIGYGLFMVTISDVVKLGTLLALVGASHAVLSLWGYKKYVGKGIFHMK</sequence>
<accession>A0A366EFJ8</accession>